<evidence type="ECO:0000256" key="2">
    <source>
        <dbReference type="ARBA" id="ARBA00023125"/>
    </source>
</evidence>
<evidence type="ECO:0000256" key="3">
    <source>
        <dbReference type="ARBA" id="ARBA00023163"/>
    </source>
</evidence>
<dbReference type="PANTHER" id="PTHR38445">
    <property type="entry name" value="HTH-TYPE TRANSCRIPTIONAL REPRESSOR YTRA"/>
    <property type="match status" value="1"/>
</dbReference>
<keyword evidence="3" id="KW-0804">Transcription</keyword>
<sequence length="125" mass="14158">MILDTNGMKPIYIQIAEWMESEIMNGGLNVDEKVYSQYKLADMYNINPATAAKGLTKLAEEGILYDKRGIGKFVAEGAKQMIIEKRKNQTLKQLIDDVVTEAGYLQLSEDEVIELIRNSWKGRAE</sequence>
<comment type="caution">
    <text evidence="5">The sequence shown here is derived from an EMBL/GenBank/DDBJ whole genome shotgun (WGS) entry which is preliminary data.</text>
</comment>
<accession>A0A845DUS1</accession>
<keyword evidence="2" id="KW-0238">DNA-binding</keyword>
<dbReference type="PANTHER" id="PTHR38445:SF9">
    <property type="entry name" value="HTH-TYPE TRANSCRIPTIONAL REPRESSOR YTRA"/>
    <property type="match status" value="1"/>
</dbReference>
<dbReference type="GO" id="GO:0003700">
    <property type="term" value="F:DNA-binding transcription factor activity"/>
    <property type="evidence" value="ECO:0007669"/>
    <property type="project" value="InterPro"/>
</dbReference>
<dbReference type="SUPFAM" id="SSF46785">
    <property type="entry name" value="Winged helix' DNA-binding domain"/>
    <property type="match status" value="1"/>
</dbReference>
<dbReference type="Proteomes" id="UP000460949">
    <property type="component" value="Unassembled WGS sequence"/>
</dbReference>
<feature type="domain" description="HTH gntR-type" evidence="4">
    <location>
        <begin position="9"/>
        <end position="77"/>
    </location>
</feature>
<evidence type="ECO:0000313" key="6">
    <source>
        <dbReference type="Proteomes" id="UP000460949"/>
    </source>
</evidence>
<dbReference type="AlphaFoldDB" id="A0A845DUS1"/>
<protein>
    <submittedName>
        <fullName evidence="5">GntR family transcriptional regulator</fullName>
    </submittedName>
</protein>
<evidence type="ECO:0000259" key="4">
    <source>
        <dbReference type="PROSITE" id="PS50949"/>
    </source>
</evidence>
<evidence type="ECO:0000313" key="5">
    <source>
        <dbReference type="EMBL" id="MYL21401.1"/>
    </source>
</evidence>
<dbReference type="PROSITE" id="PS50949">
    <property type="entry name" value="HTH_GNTR"/>
    <property type="match status" value="1"/>
</dbReference>
<name>A0A845DUS1_9BACI</name>
<dbReference type="EMBL" id="WMET01000004">
    <property type="protein sequence ID" value="MYL21401.1"/>
    <property type="molecule type" value="Genomic_DNA"/>
</dbReference>
<dbReference type="Gene3D" id="1.10.10.10">
    <property type="entry name" value="Winged helix-like DNA-binding domain superfamily/Winged helix DNA-binding domain"/>
    <property type="match status" value="1"/>
</dbReference>
<organism evidence="5 6">
    <name type="scientific">Halobacillus litoralis</name>
    <dbReference type="NCBI Taxonomy" id="45668"/>
    <lineage>
        <taxon>Bacteria</taxon>
        <taxon>Bacillati</taxon>
        <taxon>Bacillota</taxon>
        <taxon>Bacilli</taxon>
        <taxon>Bacillales</taxon>
        <taxon>Bacillaceae</taxon>
        <taxon>Halobacillus</taxon>
    </lineage>
</organism>
<dbReference type="InterPro" id="IPR036390">
    <property type="entry name" value="WH_DNA-bd_sf"/>
</dbReference>
<reference evidence="5 6" key="1">
    <citation type="submission" date="2019-11" db="EMBL/GenBank/DDBJ databases">
        <title>Genome sequences of 17 halophilic strains isolated from different environments.</title>
        <authorList>
            <person name="Furrow R.E."/>
        </authorList>
    </citation>
    <scope>NUCLEOTIDE SEQUENCE [LARGE SCALE GENOMIC DNA]</scope>
    <source>
        <strain evidence="5 6">22511_23_Filter</strain>
    </source>
</reference>
<evidence type="ECO:0000256" key="1">
    <source>
        <dbReference type="ARBA" id="ARBA00023015"/>
    </source>
</evidence>
<keyword evidence="1" id="KW-0805">Transcription regulation</keyword>
<proteinExistence type="predicted"/>
<gene>
    <name evidence="5" type="ORF">GLW04_15975</name>
</gene>
<dbReference type="InterPro" id="IPR000524">
    <property type="entry name" value="Tscrpt_reg_HTH_GntR"/>
</dbReference>
<dbReference type="InterPro" id="IPR036388">
    <property type="entry name" value="WH-like_DNA-bd_sf"/>
</dbReference>
<dbReference type="GO" id="GO:0003677">
    <property type="term" value="F:DNA binding"/>
    <property type="evidence" value="ECO:0007669"/>
    <property type="project" value="UniProtKB-KW"/>
</dbReference>